<dbReference type="Gene3D" id="1.10.287.470">
    <property type="entry name" value="Helix hairpin bin"/>
    <property type="match status" value="1"/>
</dbReference>
<keyword evidence="4" id="KW-1003">Cell membrane</keyword>
<evidence type="ECO:0000256" key="2">
    <source>
        <dbReference type="ARBA" id="ARBA00009477"/>
    </source>
</evidence>
<keyword evidence="6 9" id="KW-0812">Transmembrane</keyword>
<reference evidence="11 12" key="1">
    <citation type="submission" date="2018-04" db="EMBL/GenBank/DDBJ databases">
        <title>Cupriavidus necator CR12 genome sequencing and assembly.</title>
        <authorList>
            <person name="Ben Fekih I."/>
            <person name="Mazhar H.S."/>
            <person name="Bello S.K."/>
            <person name="Rensing C."/>
        </authorList>
    </citation>
    <scope>NUCLEOTIDE SEQUENCE [LARGE SCALE GENOMIC DNA]</scope>
    <source>
        <strain evidence="11 12">CR12</strain>
    </source>
</reference>
<dbReference type="PANTHER" id="PTHR30386">
    <property type="entry name" value="MEMBRANE FUSION SUBUNIT OF EMRAB-TOLC MULTIDRUG EFFLUX PUMP"/>
    <property type="match status" value="1"/>
</dbReference>
<evidence type="ECO:0000256" key="4">
    <source>
        <dbReference type="ARBA" id="ARBA00022475"/>
    </source>
</evidence>
<dbReference type="AlphaFoldDB" id="A0A367PN41"/>
<gene>
    <name evidence="11" type="ORF">DDK22_10990</name>
</gene>
<comment type="similarity">
    <text evidence="2">Belongs to the membrane fusion protein (MFP) (TC 8.A.1) family.</text>
</comment>
<evidence type="ECO:0000256" key="8">
    <source>
        <dbReference type="ARBA" id="ARBA00023136"/>
    </source>
</evidence>
<dbReference type="RefSeq" id="WP_114131980.1">
    <property type="nucleotide sequence ID" value="NZ_CP068436.1"/>
</dbReference>
<comment type="caution">
    <text evidence="11">The sequence shown here is derived from an EMBL/GenBank/DDBJ whole genome shotgun (WGS) entry which is preliminary data.</text>
</comment>
<accession>A0A367PN41</accession>
<evidence type="ECO:0000256" key="7">
    <source>
        <dbReference type="ARBA" id="ARBA00022989"/>
    </source>
</evidence>
<dbReference type="EMBL" id="QDHA01000024">
    <property type="protein sequence ID" value="RCJ08425.1"/>
    <property type="molecule type" value="Genomic_DNA"/>
</dbReference>
<keyword evidence="8 9" id="KW-0472">Membrane</keyword>
<dbReference type="SUPFAM" id="SSF111369">
    <property type="entry name" value="HlyD-like secretion proteins"/>
    <property type="match status" value="2"/>
</dbReference>
<protein>
    <submittedName>
        <fullName evidence="11">HlyD family efflux transporter periplasmic adaptor subunit</fullName>
    </submittedName>
</protein>
<evidence type="ECO:0000256" key="5">
    <source>
        <dbReference type="ARBA" id="ARBA00022519"/>
    </source>
</evidence>
<proteinExistence type="inferred from homology"/>
<dbReference type="GO" id="GO:1990961">
    <property type="term" value="P:xenobiotic detoxification by transmembrane export across the plasma membrane"/>
    <property type="evidence" value="ECO:0007669"/>
    <property type="project" value="UniProtKB-ARBA"/>
</dbReference>
<dbReference type="PANTHER" id="PTHR30386:SF19">
    <property type="entry name" value="MULTIDRUG EXPORT PROTEIN EMRA-RELATED"/>
    <property type="match status" value="1"/>
</dbReference>
<feature type="transmembrane region" description="Helical" evidence="9">
    <location>
        <begin position="23"/>
        <end position="44"/>
    </location>
</feature>
<evidence type="ECO:0000313" key="11">
    <source>
        <dbReference type="EMBL" id="RCJ08425.1"/>
    </source>
</evidence>
<evidence type="ECO:0000256" key="9">
    <source>
        <dbReference type="SAM" id="Phobius"/>
    </source>
</evidence>
<dbReference type="GO" id="GO:0015721">
    <property type="term" value="P:bile acid and bile salt transport"/>
    <property type="evidence" value="ECO:0007669"/>
    <property type="project" value="UniProtKB-ARBA"/>
</dbReference>
<dbReference type="GO" id="GO:0005886">
    <property type="term" value="C:plasma membrane"/>
    <property type="evidence" value="ECO:0007669"/>
    <property type="project" value="UniProtKB-SubCell"/>
</dbReference>
<dbReference type="InterPro" id="IPR058633">
    <property type="entry name" value="EmrA/FarA_HH"/>
</dbReference>
<comment type="subcellular location">
    <subcellularLocation>
        <location evidence="1">Cell inner membrane</location>
        <topology evidence="1">Single-pass membrane protein</topology>
    </subcellularLocation>
</comment>
<sequence>MAHPENDPEAPTAKSHRPRKRQLLNIVIPLGVAIALAIVTVFWYGAARNQETTEDAYVEGNIVQVTPQVSGVVTAIGADNTDYLAEGQVLVHLNDVDAQLSLARAQAALARAVRQVRGQFAAASQTKANRDLKAADLNKAQADVMRRKALVASGAISGEELHHAEDALVVAKAAFEAAEQQLVGSRAQIDGTKVSSHPDVMSAATQVRDAYVALQRTTIRAPVSGVVTKRSVQVGQRVNAGTALMSVVPLDHLWVSANFKESQLRHIRIGQPVALITDVYGREIEYQGVVVGQDAGTGSAFALLPAQNATGNWIKVVQRVPVRIALDSSQIAAHPLRVGLSMKVIVNTTKRDGRAVAEKGHSPQSYKTDIFANELANADEMVDKLIQANL</sequence>
<name>A0A367PN41_CUPNE</name>
<dbReference type="Pfam" id="PF25885">
    <property type="entry name" value="HH_EMRA"/>
    <property type="match status" value="1"/>
</dbReference>
<keyword evidence="5" id="KW-0997">Cell inner membrane</keyword>
<dbReference type="InterPro" id="IPR050739">
    <property type="entry name" value="MFP"/>
</dbReference>
<keyword evidence="3" id="KW-0813">Transport</keyword>
<evidence type="ECO:0000256" key="3">
    <source>
        <dbReference type="ARBA" id="ARBA00022448"/>
    </source>
</evidence>
<dbReference type="GO" id="GO:0046677">
    <property type="term" value="P:response to antibiotic"/>
    <property type="evidence" value="ECO:0007669"/>
    <property type="project" value="UniProtKB-ARBA"/>
</dbReference>
<evidence type="ECO:0000259" key="10">
    <source>
        <dbReference type="Pfam" id="PF25885"/>
    </source>
</evidence>
<evidence type="ECO:0000256" key="1">
    <source>
        <dbReference type="ARBA" id="ARBA00004377"/>
    </source>
</evidence>
<keyword evidence="7 9" id="KW-1133">Transmembrane helix</keyword>
<evidence type="ECO:0000256" key="6">
    <source>
        <dbReference type="ARBA" id="ARBA00022692"/>
    </source>
</evidence>
<dbReference type="Gene3D" id="2.40.30.170">
    <property type="match status" value="1"/>
</dbReference>
<evidence type="ECO:0000313" key="12">
    <source>
        <dbReference type="Proteomes" id="UP000253501"/>
    </source>
</evidence>
<dbReference type="FunFam" id="2.40.30.170:FF:000003">
    <property type="entry name" value="Multidrug resistance protein A"/>
    <property type="match status" value="1"/>
</dbReference>
<organism evidence="11 12">
    <name type="scientific">Cupriavidus necator</name>
    <name type="common">Alcaligenes eutrophus</name>
    <name type="synonym">Ralstonia eutropha</name>
    <dbReference type="NCBI Taxonomy" id="106590"/>
    <lineage>
        <taxon>Bacteria</taxon>
        <taxon>Pseudomonadati</taxon>
        <taxon>Pseudomonadota</taxon>
        <taxon>Betaproteobacteria</taxon>
        <taxon>Burkholderiales</taxon>
        <taxon>Burkholderiaceae</taxon>
        <taxon>Cupriavidus</taxon>
    </lineage>
</organism>
<dbReference type="Proteomes" id="UP000253501">
    <property type="component" value="Unassembled WGS sequence"/>
</dbReference>
<feature type="domain" description="Multidrug export protein EmrA/FarA alpha-helical hairpin" evidence="10">
    <location>
        <begin position="97"/>
        <end position="217"/>
    </location>
</feature>
<dbReference type="Gene3D" id="2.40.50.100">
    <property type="match status" value="1"/>
</dbReference>